<keyword evidence="6 9" id="KW-0472">Membrane</keyword>
<dbReference type="InterPro" id="IPR003599">
    <property type="entry name" value="Ig_sub"/>
</dbReference>
<evidence type="ECO:0000256" key="3">
    <source>
        <dbReference type="ARBA" id="ARBA00022734"/>
    </source>
</evidence>
<feature type="domain" description="Ig-like" evidence="11">
    <location>
        <begin position="12"/>
        <end position="130"/>
    </location>
</feature>
<feature type="compositionally biased region" description="Low complexity" evidence="8">
    <location>
        <begin position="462"/>
        <end position="476"/>
    </location>
</feature>
<evidence type="ECO:0000256" key="9">
    <source>
        <dbReference type="SAM" id="Phobius"/>
    </source>
</evidence>
<dbReference type="InterPro" id="IPR051036">
    <property type="entry name" value="SIGLEC"/>
</dbReference>
<dbReference type="SMART" id="SM00408">
    <property type="entry name" value="IGc2"/>
    <property type="match status" value="2"/>
</dbReference>
<dbReference type="InterPro" id="IPR003598">
    <property type="entry name" value="Ig_sub2"/>
</dbReference>
<keyword evidence="2 9" id="KW-0812">Transmembrane</keyword>
<keyword evidence="5 9" id="KW-1133">Transmembrane helix</keyword>
<dbReference type="InterPro" id="IPR013098">
    <property type="entry name" value="Ig_I-set"/>
</dbReference>
<dbReference type="InterPro" id="IPR007110">
    <property type="entry name" value="Ig-like_dom"/>
</dbReference>
<evidence type="ECO:0000313" key="12">
    <source>
        <dbReference type="Proteomes" id="UP001652583"/>
    </source>
</evidence>
<comment type="subcellular location">
    <subcellularLocation>
        <location evidence="1">Membrane</location>
        <topology evidence="1">Single-pass type I membrane protein</topology>
    </subcellularLocation>
</comment>
<accession>A0ABM3P5G6</accession>
<evidence type="ECO:0000259" key="11">
    <source>
        <dbReference type="PROSITE" id="PS50835"/>
    </source>
</evidence>
<feature type="compositionally biased region" description="Polar residues" evidence="8">
    <location>
        <begin position="600"/>
        <end position="611"/>
    </location>
</feature>
<keyword evidence="4" id="KW-0130">Cell adhesion</keyword>
<evidence type="ECO:0000256" key="4">
    <source>
        <dbReference type="ARBA" id="ARBA00022889"/>
    </source>
</evidence>
<dbReference type="Pfam" id="PF07679">
    <property type="entry name" value="I-set"/>
    <property type="match status" value="1"/>
</dbReference>
<dbReference type="InterPro" id="IPR036179">
    <property type="entry name" value="Ig-like_dom_sf"/>
</dbReference>
<dbReference type="SMART" id="SM00409">
    <property type="entry name" value="IG"/>
    <property type="match status" value="3"/>
</dbReference>
<feature type="domain" description="Ig-like" evidence="11">
    <location>
        <begin position="226"/>
        <end position="323"/>
    </location>
</feature>
<evidence type="ECO:0000256" key="5">
    <source>
        <dbReference type="ARBA" id="ARBA00022989"/>
    </source>
</evidence>
<gene>
    <name evidence="13" type="primary">LOC106972985</name>
</gene>
<dbReference type="Proteomes" id="UP001652583">
    <property type="component" value="Chromosome E2"/>
</dbReference>
<evidence type="ECO:0000256" key="1">
    <source>
        <dbReference type="ARBA" id="ARBA00004479"/>
    </source>
</evidence>
<evidence type="ECO:0000256" key="8">
    <source>
        <dbReference type="SAM" id="MobiDB-lite"/>
    </source>
</evidence>
<dbReference type="InterPro" id="IPR013783">
    <property type="entry name" value="Ig-like_fold"/>
</dbReference>
<evidence type="ECO:0000256" key="6">
    <source>
        <dbReference type="ARBA" id="ARBA00023136"/>
    </source>
</evidence>
<feature type="region of interest" description="Disordered" evidence="8">
    <location>
        <begin position="462"/>
        <end position="483"/>
    </location>
</feature>
<dbReference type="InterPro" id="IPR013106">
    <property type="entry name" value="Ig_V-set"/>
</dbReference>
<protein>
    <submittedName>
        <fullName evidence="13">Sialic acid-binding Ig-like lectin 5 isoform X6</fullName>
    </submittedName>
</protein>
<feature type="signal peptide" evidence="10">
    <location>
        <begin position="1"/>
        <end position="18"/>
    </location>
</feature>
<reference evidence="13" key="1">
    <citation type="submission" date="2025-08" db="UniProtKB">
        <authorList>
            <consortium name="RefSeq"/>
        </authorList>
    </citation>
    <scope>IDENTIFICATION</scope>
    <source>
        <tissue evidence="13">Blood</tissue>
    </source>
</reference>
<sequence length="648" mass="70572">MPLWLLLLCGGPLLRVLGYQLELQESVTVQEGLCVHVRCKIFLPWFSFGFISISWFQKGADVYYDPPVATNKPDRKLHERTQGRFFLLGDPQTEDCSLYITDVNMGDSGTYFLHVETHSYLYNMLSLNVTALTHTPHILTPGTLESGRPGDLNCSVPWACEQGMPPIFSWTSAAFTSLGPRTRLSSVLTLTPRPQDHGTNLTCQVQFPAIGVMVERTIQLNVTYAPQNTAIRIFQGNRIALEILQNTSSLLIREGQDLRLLCAAAGNPPAELSWFRGSPALNATPMRTTHILELPQVGAAEEGTLTCRAQNSLGSQHVSLRLSVVCPPRLLGPSCSWEGEALGCTCSARARPAPTLRWRLGEGLLEGNHSDASLTVTSSSEGPWANSSLSLRGPLGSGLRLSCEARNAHGEQSAAVLLLPDKKGLLSKALGSGIFLGMGITTLLFLCLILVTKTLRKKQAQAGTPAHAGTPAQAGAPPKPKATRRSTILDYINVVPNPGPLDSGPRQAELSPRCLLSGRLQEEFAESSPKVNTATYFYRRGTEADVQSEFKSSHRKDVLLGDKTGSPSGQGHHVETGRQLCPPTHEPEEERSQEGMGTLSKCNGKQSSPCTLNRPAGEERRWVYFSEGSRSFLLPRSLQNFLLVNEMA</sequence>
<name>A0ABM3P5G6_ACIJB</name>
<keyword evidence="3" id="KW-0430">Lectin</keyword>
<dbReference type="Pfam" id="PF07686">
    <property type="entry name" value="V-set"/>
    <property type="match status" value="1"/>
</dbReference>
<feature type="region of interest" description="Disordered" evidence="8">
    <location>
        <begin position="562"/>
        <end position="613"/>
    </location>
</feature>
<evidence type="ECO:0000256" key="2">
    <source>
        <dbReference type="ARBA" id="ARBA00022692"/>
    </source>
</evidence>
<dbReference type="PANTHER" id="PTHR12035">
    <property type="entry name" value="SIALIC ACID BINDING IMMUNOGLOBULIN-LIKE LECTIN"/>
    <property type="match status" value="1"/>
</dbReference>
<dbReference type="PANTHER" id="PTHR12035:SF99">
    <property type="entry name" value="SIALIC ACID BINDING IG LIKE LECTIN 6"/>
    <property type="match status" value="1"/>
</dbReference>
<dbReference type="PROSITE" id="PS50835">
    <property type="entry name" value="IG_LIKE"/>
    <property type="match status" value="3"/>
</dbReference>
<evidence type="ECO:0000256" key="10">
    <source>
        <dbReference type="SAM" id="SignalP"/>
    </source>
</evidence>
<dbReference type="Gene3D" id="2.60.40.10">
    <property type="entry name" value="Immunoglobulins"/>
    <property type="match status" value="4"/>
</dbReference>
<comment type="similarity">
    <text evidence="7">Belongs to the immunoglobulin superfamily. SIGLEC (sialic acid binding Ig-like lectin) family.</text>
</comment>
<proteinExistence type="inferred from homology"/>
<evidence type="ECO:0000313" key="13">
    <source>
        <dbReference type="RefSeq" id="XP_053066899.1"/>
    </source>
</evidence>
<dbReference type="SUPFAM" id="SSF48726">
    <property type="entry name" value="Immunoglobulin"/>
    <property type="match status" value="4"/>
</dbReference>
<feature type="chain" id="PRO_5046570851" evidence="10">
    <location>
        <begin position="19"/>
        <end position="648"/>
    </location>
</feature>
<evidence type="ECO:0000256" key="7">
    <source>
        <dbReference type="ARBA" id="ARBA00038361"/>
    </source>
</evidence>
<dbReference type="GeneID" id="106972985"/>
<keyword evidence="10" id="KW-0732">Signal</keyword>
<dbReference type="RefSeq" id="XP_053066899.1">
    <property type="nucleotide sequence ID" value="XM_053210924.1"/>
</dbReference>
<keyword evidence="12" id="KW-1185">Reference proteome</keyword>
<feature type="transmembrane region" description="Helical" evidence="9">
    <location>
        <begin position="429"/>
        <end position="451"/>
    </location>
</feature>
<feature type="domain" description="Ig-like" evidence="11">
    <location>
        <begin position="136"/>
        <end position="219"/>
    </location>
</feature>
<organism evidence="12 13">
    <name type="scientific">Acinonyx jubatus</name>
    <name type="common">Cheetah</name>
    <dbReference type="NCBI Taxonomy" id="32536"/>
    <lineage>
        <taxon>Eukaryota</taxon>
        <taxon>Metazoa</taxon>
        <taxon>Chordata</taxon>
        <taxon>Craniata</taxon>
        <taxon>Vertebrata</taxon>
        <taxon>Euteleostomi</taxon>
        <taxon>Mammalia</taxon>
        <taxon>Eutheria</taxon>
        <taxon>Laurasiatheria</taxon>
        <taxon>Carnivora</taxon>
        <taxon>Feliformia</taxon>
        <taxon>Felidae</taxon>
        <taxon>Felinae</taxon>
        <taxon>Acinonyx</taxon>
    </lineage>
</organism>